<evidence type="ECO:0000313" key="3">
    <source>
        <dbReference type="Proteomes" id="UP000290624"/>
    </source>
</evidence>
<organism evidence="2 3">
    <name type="scientific">Propioniciclava flava</name>
    <dbReference type="NCBI Taxonomy" id="2072026"/>
    <lineage>
        <taxon>Bacteria</taxon>
        <taxon>Bacillati</taxon>
        <taxon>Actinomycetota</taxon>
        <taxon>Actinomycetes</taxon>
        <taxon>Propionibacteriales</taxon>
        <taxon>Propionibacteriaceae</taxon>
        <taxon>Propioniciclava</taxon>
    </lineage>
</organism>
<protein>
    <recommendedName>
        <fullName evidence="1">SGNH hydrolase-type esterase domain-containing protein</fullName>
    </recommendedName>
</protein>
<dbReference type="EMBL" id="PPCV01000001">
    <property type="protein sequence ID" value="RXW33248.1"/>
    <property type="molecule type" value="Genomic_DNA"/>
</dbReference>
<accession>A0A4V1Q7N9</accession>
<evidence type="ECO:0000313" key="2">
    <source>
        <dbReference type="EMBL" id="RXW33248.1"/>
    </source>
</evidence>
<dbReference type="Pfam" id="PF14606">
    <property type="entry name" value="Lipase_GDSL_3"/>
    <property type="match status" value="1"/>
</dbReference>
<dbReference type="Proteomes" id="UP000290624">
    <property type="component" value="Unassembled WGS sequence"/>
</dbReference>
<dbReference type="SUPFAM" id="SSF52266">
    <property type="entry name" value="SGNH hydrolase"/>
    <property type="match status" value="1"/>
</dbReference>
<sequence>MTSIGEVISLPDGTSVRLSGHLDLLRNDGGVRPVRLPVASWDRFPPAAEIMRTVASQASGVRLSVRADAPRLTLAVRCTRVDFSDDAGQPIEGPVNDVVATIEGLPVARVRASVDQVEEVGPGGRVAVVRRHRLSSALTLDGLGEGVKDVTIWLPQGMEVDLLGLQGDGSIVPAPASGRPVWLHHGSSISHCASPVDPLSSWPVVAAQAARHEVINLGFSGQAMIDPFTADAIAATPADVISLSFGVNIVGARSMDERTFVPAVHGFLDAVRRGHPHTPIVLLSAILWPGSEDVPGPSRVDFAEDGSLSVRTCGNVDDIATGALTLATSRDHLQHVVRVRAAAGEPISYLDGRSLYGPDDAVNAPLPDGLHPDGPIYQRMGARFASMVFAPGGAFASDAPVSPAQES</sequence>
<keyword evidence="3" id="KW-1185">Reference proteome</keyword>
<dbReference type="Gene3D" id="2.60.120.260">
    <property type="entry name" value="Galactose-binding domain-like"/>
    <property type="match status" value="1"/>
</dbReference>
<dbReference type="InterPro" id="IPR013830">
    <property type="entry name" value="SGNH_hydro"/>
</dbReference>
<feature type="domain" description="SGNH hydrolase-type esterase" evidence="1">
    <location>
        <begin position="185"/>
        <end position="284"/>
    </location>
</feature>
<name>A0A4V1Q7N9_9ACTN</name>
<dbReference type="InterPro" id="IPR036514">
    <property type="entry name" value="SGNH_hydro_sf"/>
</dbReference>
<dbReference type="RefSeq" id="WP_129457215.1">
    <property type="nucleotide sequence ID" value="NZ_PPCV01000001.1"/>
</dbReference>
<dbReference type="Gene3D" id="3.40.50.1110">
    <property type="entry name" value="SGNH hydrolase"/>
    <property type="match status" value="1"/>
</dbReference>
<dbReference type="AlphaFoldDB" id="A0A4V1Q7N9"/>
<comment type="caution">
    <text evidence="2">The sequence shown here is derived from an EMBL/GenBank/DDBJ whole genome shotgun (WGS) entry which is preliminary data.</text>
</comment>
<proteinExistence type="predicted"/>
<gene>
    <name evidence="2" type="ORF">C1706_00300</name>
</gene>
<dbReference type="OrthoDB" id="2060945at2"/>
<reference evidence="2 3" key="1">
    <citation type="submission" date="2018-01" db="EMBL/GenBank/DDBJ databases">
        <title>Lactibacter flavus gen. nov., sp. nov., a novel bacterium of the family Propionibacteriaceae isolated from raw milk and dairy products.</title>
        <authorList>
            <person name="Wenning M."/>
            <person name="Breitenwieser F."/>
            <person name="Huptas C."/>
            <person name="von Neubeck M."/>
            <person name="Busse H.-J."/>
            <person name="Scherer S."/>
        </authorList>
    </citation>
    <scope>NUCLEOTIDE SEQUENCE [LARGE SCALE GENOMIC DNA]</scope>
    <source>
        <strain evidence="2 3">VG341</strain>
    </source>
</reference>
<evidence type="ECO:0000259" key="1">
    <source>
        <dbReference type="Pfam" id="PF14606"/>
    </source>
</evidence>